<keyword evidence="8" id="KW-0539">Nucleus</keyword>
<evidence type="ECO:0000256" key="8">
    <source>
        <dbReference type="ARBA" id="ARBA00023242"/>
    </source>
</evidence>
<keyword evidence="4" id="KW-0862">Zinc</keyword>
<evidence type="ECO:0000256" key="3">
    <source>
        <dbReference type="ARBA" id="ARBA00022771"/>
    </source>
</evidence>
<keyword evidence="13" id="KW-1185">Reference proteome</keyword>
<evidence type="ECO:0000256" key="9">
    <source>
        <dbReference type="PROSITE-ProRule" id="PRU00027"/>
    </source>
</evidence>
<dbReference type="Pfam" id="PF02892">
    <property type="entry name" value="zf-BED"/>
    <property type="match status" value="1"/>
</dbReference>
<dbReference type="Proteomes" id="UP000691718">
    <property type="component" value="Unassembled WGS sequence"/>
</dbReference>
<keyword evidence="5" id="KW-0805">Transcription regulation</keyword>
<dbReference type="PROSITE" id="PS50808">
    <property type="entry name" value="ZF_BED"/>
    <property type="match status" value="1"/>
</dbReference>
<dbReference type="SMART" id="SM00614">
    <property type="entry name" value="ZnF_BED"/>
    <property type="match status" value="1"/>
</dbReference>
<evidence type="ECO:0000256" key="2">
    <source>
        <dbReference type="ARBA" id="ARBA00022723"/>
    </source>
</evidence>
<gene>
    <name evidence="12" type="ORF">PAPOLLO_LOCUS892</name>
</gene>
<dbReference type="GO" id="GO:0003677">
    <property type="term" value="F:DNA binding"/>
    <property type="evidence" value="ECO:0007669"/>
    <property type="project" value="UniProtKB-KW"/>
</dbReference>
<name>A0A8S3W1D2_PARAO</name>
<evidence type="ECO:0000256" key="4">
    <source>
        <dbReference type="ARBA" id="ARBA00022833"/>
    </source>
</evidence>
<dbReference type="GO" id="GO:0046983">
    <property type="term" value="F:protein dimerization activity"/>
    <property type="evidence" value="ECO:0007669"/>
    <property type="project" value="InterPro"/>
</dbReference>
<evidence type="ECO:0000256" key="7">
    <source>
        <dbReference type="ARBA" id="ARBA00023163"/>
    </source>
</evidence>
<dbReference type="Pfam" id="PF05699">
    <property type="entry name" value="Dimer_Tnp_hAT"/>
    <property type="match status" value="1"/>
</dbReference>
<dbReference type="InterPro" id="IPR052035">
    <property type="entry name" value="ZnF_BED_domain_contain"/>
</dbReference>
<dbReference type="PANTHER" id="PTHR46481:SF10">
    <property type="entry name" value="ZINC FINGER BED DOMAIN-CONTAINING PROTEIN 39"/>
    <property type="match status" value="1"/>
</dbReference>
<keyword evidence="7" id="KW-0804">Transcription</keyword>
<organism evidence="12 13">
    <name type="scientific">Parnassius apollo</name>
    <name type="common">Apollo butterfly</name>
    <name type="synonym">Papilio apollo</name>
    <dbReference type="NCBI Taxonomy" id="110799"/>
    <lineage>
        <taxon>Eukaryota</taxon>
        <taxon>Metazoa</taxon>
        <taxon>Ecdysozoa</taxon>
        <taxon>Arthropoda</taxon>
        <taxon>Hexapoda</taxon>
        <taxon>Insecta</taxon>
        <taxon>Pterygota</taxon>
        <taxon>Neoptera</taxon>
        <taxon>Endopterygota</taxon>
        <taxon>Lepidoptera</taxon>
        <taxon>Glossata</taxon>
        <taxon>Ditrysia</taxon>
        <taxon>Papilionoidea</taxon>
        <taxon>Papilionidae</taxon>
        <taxon>Parnassiinae</taxon>
        <taxon>Parnassini</taxon>
        <taxon>Parnassius</taxon>
        <taxon>Parnassius</taxon>
    </lineage>
</organism>
<dbReference type="EMBL" id="CAJQZP010000049">
    <property type="protein sequence ID" value="CAG4934884.1"/>
    <property type="molecule type" value="Genomic_DNA"/>
</dbReference>
<accession>A0A8S3W1D2</accession>
<feature type="region of interest" description="Disordered" evidence="10">
    <location>
        <begin position="307"/>
        <end position="330"/>
    </location>
</feature>
<evidence type="ECO:0000313" key="12">
    <source>
        <dbReference type="EMBL" id="CAG4934884.1"/>
    </source>
</evidence>
<sequence>MAGRDWIQGFLKKNLRISIRNPEATLRVNEVSDNHSTNNISEATASTSSRNVIGPQPSTSVDITNYKPNDSINQDNNKSDSEPLASVLSQLIPLPSIEKDSAKCKQCDKTFSRKGGGTTSLKLHLKSKHGDKYEELLLLEKDIQQIPHTTKQLTPLQECKKQLSITDSLKNKGAWDEILYSGAHDIPILNADEWLDLKKCVAILKPFEEITKELSSATATIASVIPLIYTLKNTLETEKSKEETSENFKLMITKMIQDINVRFQDIENNKIYTIATYLDPRFKLKFFTEITKEQVQSEILGILGCSKASRDEGPSSPKRSRNEIPTTSSSNYSHIQSCLAEILSLSDEEEQNIDCGDDVHNQFIVKKTLLNEYNREKRLTLNEDPLLWWKMHTKYHCLSDLVRQYLSPPPGSVPSEQLFSAAGLIYDPLRNRLSGDKAAKLLFVKYNLPLLSFDY</sequence>
<evidence type="ECO:0000256" key="5">
    <source>
        <dbReference type="ARBA" id="ARBA00023015"/>
    </source>
</evidence>
<dbReference type="InterPro" id="IPR008906">
    <property type="entry name" value="HATC_C_dom"/>
</dbReference>
<proteinExistence type="predicted"/>
<keyword evidence="6" id="KW-0238">DNA-binding</keyword>
<protein>
    <submittedName>
        <fullName evidence="12">(apollo) hypothetical protein</fullName>
    </submittedName>
</protein>
<evidence type="ECO:0000259" key="11">
    <source>
        <dbReference type="PROSITE" id="PS50808"/>
    </source>
</evidence>
<comment type="caution">
    <text evidence="12">The sequence shown here is derived from an EMBL/GenBank/DDBJ whole genome shotgun (WGS) entry which is preliminary data.</text>
</comment>
<dbReference type="OrthoDB" id="7699631at2759"/>
<reference evidence="12" key="1">
    <citation type="submission" date="2021-04" db="EMBL/GenBank/DDBJ databases">
        <authorList>
            <person name="Tunstrom K."/>
        </authorList>
    </citation>
    <scope>NUCLEOTIDE SEQUENCE</scope>
</reference>
<evidence type="ECO:0000256" key="10">
    <source>
        <dbReference type="SAM" id="MobiDB-lite"/>
    </source>
</evidence>
<feature type="domain" description="BED-type" evidence="11">
    <location>
        <begin position="102"/>
        <end position="136"/>
    </location>
</feature>
<keyword evidence="2" id="KW-0479">Metal-binding</keyword>
<dbReference type="InterPro" id="IPR003656">
    <property type="entry name" value="Znf_BED"/>
</dbReference>
<keyword evidence="3 9" id="KW-0863">Zinc-finger</keyword>
<evidence type="ECO:0000256" key="6">
    <source>
        <dbReference type="ARBA" id="ARBA00023125"/>
    </source>
</evidence>
<comment type="subcellular location">
    <subcellularLocation>
        <location evidence="1">Nucleus</location>
    </subcellularLocation>
</comment>
<feature type="region of interest" description="Disordered" evidence="10">
    <location>
        <begin position="31"/>
        <end position="81"/>
    </location>
</feature>
<dbReference type="PANTHER" id="PTHR46481">
    <property type="entry name" value="ZINC FINGER BED DOMAIN-CONTAINING PROTEIN 4"/>
    <property type="match status" value="1"/>
</dbReference>
<evidence type="ECO:0000256" key="1">
    <source>
        <dbReference type="ARBA" id="ARBA00004123"/>
    </source>
</evidence>
<evidence type="ECO:0000313" key="13">
    <source>
        <dbReference type="Proteomes" id="UP000691718"/>
    </source>
</evidence>
<dbReference type="GO" id="GO:0008270">
    <property type="term" value="F:zinc ion binding"/>
    <property type="evidence" value="ECO:0007669"/>
    <property type="project" value="UniProtKB-KW"/>
</dbReference>
<feature type="compositionally biased region" description="Polar residues" evidence="10">
    <location>
        <begin position="34"/>
        <end position="76"/>
    </location>
</feature>
<dbReference type="GO" id="GO:0005634">
    <property type="term" value="C:nucleus"/>
    <property type="evidence" value="ECO:0007669"/>
    <property type="project" value="UniProtKB-SubCell"/>
</dbReference>
<dbReference type="AlphaFoldDB" id="A0A8S3W1D2"/>